<dbReference type="InterPro" id="IPR038501">
    <property type="entry name" value="Spore_GerAC_C_sf"/>
</dbReference>
<dbReference type="Pfam" id="PF05504">
    <property type="entry name" value="Spore_GerAC"/>
    <property type="match status" value="1"/>
</dbReference>
<proteinExistence type="inferred from homology"/>
<dbReference type="Gene3D" id="3.30.300.210">
    <property type="entry name" value="Nutrient germinant receptor protein C, domain 3"/>
    <property type="match status" value="1"/>
</dbReference>
<keyword evidence="3" id="KW-0309">Germination</keyword>
<dbReference type="RefSeq" id="WP_379271554.1">
    <property type="nucleotide sequence ID" value="NZ_JBHUGT010000022.1"/>
</dbReference>
<dbReference type="InterPro" id="IPR057336">
    <property type="entry name" value="GerAC_N"/>
</dbReference>
<sequence length="362" mass="40770">MSKRAAVQKRLPAMLALVLLLPLLGGCWDNRDINHRSLPIVMGIGQADAGYKVYLQLPEITKDSLSIRIVSGTGPTVSEVVDRISTNMESQVDLLHLKLIVVDRSYAEKGMKDSISGFMRSRDLSPKTMIAICEDPLDRFFKEYEKKMNSNQTLLYDYFETNAGWNPEIARTRVWEMFRSVNSFTRDVFVPIVKLGTATPVEIAGSAIIRNGRMVGRIAPDETLLANIFNGRGAQGKIEVMNHATVLVLSNRMTHKSAMNGNRAILNSTVHIKVSILETKGSPTVSLIEQELKQVLEARYDKLLAVIRKHRADILGIGQFFRTKLSREELADWREAYLPYMQMKVHVKASVQNEGNLKIKQQ</sequence>
<keyword evidence="11" id="KW-1185">Reference proteome</keyword>
<evidence type="ECO:0000259" key="8">
    <source>
        <dbReference type="Pfam" id="PF05504"/>
    </source>
</evidence>
<gene>
    <name evidence="10" type="ORF">ACFSW5_08790</name>
</gene>
<accession>A0ABW5QV92</accession>
<protein>
    <submittedName>
        <fullName evidence="10">Ger(X)C family spore germination protein</fullName>
    </submittedName>
</protein>
<evidence type="ECO:0000256" key="7">
    <source>
        <dbReference type="ARBA" id="ARBA00023288"/>
    </source>
</evidence>
<evidence type="ECO:0000259" key="9">
    <source>
        <dbReference type="Pfam" id="PF25198"/>
    </source>
</evidence>
<name>A0ABW5QV92_9BACL</name>
<comment type="subcellular location">
    <subcellularLocation>
        <location evidence="1">Membrane</location>
        <topology evidence="1">Lipid-anchor</topology>
    </subcellularLocation>
</comment>
<evidence type="ECO:0000256" key="5">
    <source>
        <dbReference type="ARBA" id="ARBA00023136"/>
    </source>
</evidence>
<comment type="similarity">
    <text evidence="2">Belongs to the GerABKC lipoprotein family.</text>
</comment>
<comment type="caution">
    <text evidence="10">The sequence shown here is derived from an EMBL/GenBank/DDBJ whole genome shotgun (WGS) entry which is preliminary data.</text>
</comment>
<dbReference type="Pfam" id="PF25198">
    <property type="entry name" value="Spore_GerAC_N"/>
    <property type="match status" value="1"/>
</dbReference>
<dbReference type="InterPro" id="IPR008844">
    <property type="entry name" value="Spore_GerAC-like"/>
</dbReference>
<dbReference type="EMBL" id="JBHUMY010000007">
    <property type="protein sequence ID" value="MFD2660369.1"/>
    <property type="molecule type" value="Genomic_DNA"/>
</dbReference>
<dbReference type="PANTHER" id="PTHR35789:SF1">
    <property type="entry name" value="SPORE GERMINATION PROTEIN B3"/>
    <property type="match status" value="1"/>
</dbReference>
<evidence type="ECO:0000256" key="1">
    <source>
        <dbReference type="ARBA" id="ARBA00004635"/>
    </source>
</evidence>
<dbReference type="InterPro" id="IPR046953">
    <property type="entry name" value="Spore_GerAC-like_C"/>
</dbReference>
<feature type="domain" description="Spore germination GerAC-like C-terminal" evidence="8">
    <location>
        <begin position="205"/>
        <end position="355"/>
    </location>
</feature>
<dbReference type="PROSITE" id="PS51257">
    <property type="entry name" value="PROKAR_LIPOPROTEIN"/>
    <property type="match status" value="1"/>
</dbReference>
<reference evidence="11" key="1">
    <citation type="journal article" date="2019" name="Int. J. Syst. Evol. Microbiol.">
        <title>The Global Catalogue of Microorganisms (GCM) 10K type strain sequencing project: providing services to taxonomists for standard genome sequencing and annotation.</title>
        <authorList>
            <consortium name="The Broad Institute Genomics Platform"/>
            <consortium name="The Broad Institute Genome Sequencing Center for Infectious Disease"/>
            <person name="Wu L."/>
            <person name="Ma J."/>
        </authorList>
    </citation>
    <scope>NUCLEOTIDE SEQUENCE [LARGE SCALE GENOMIC DNA]</scope>
    <source>
        <strain evidence="11">TISTR 1827</strain>
    </source>
</reference>
<keyword evidence="7" id="KW-0449">Lipoprotein</keyword>
<evidence type="ECO:0000256" key="6">
    <source>
        <dbReference type="ARBA" id="ARBA00023139"/>
    </source>
</evidence>
<evidence type="ECO:0000256" key="4">
    <source>
        <dbReference type="ARBA" id="ARBA00022729"/>
    </source>
</evidence>
<organism evidence="10 11">
    <name type="scientific">Paenibacillus thailandensis</name>
    <dbReference type="NCBI Taxonomy" id="393250"/>
    <lineage>
        <taxon>Bacteria</taxon>
        <taxon>Bacillati</taxon>
        <taxon>Bacillota</taxon>
        <taxon>Bacilli</taxon>
        <taxon>Bacillales</taxon>
        <taxon>Paenibacillaceae</taxon>
        <taxon>Paenibacillus</taxon>
    </lineage>
</organism>
<evidence type="ECO:0000313" key="10">
    <source>
        <dbReference type="EMBL" id="MFD2660369.1"/>
    </source>
</evidence>
<evidence type="ECO:0000313" key="11">
    <source>
        <dbReference type="Proteomes" id="UP001597493"/>
    </source>
</evidence>
<keyword evidence="6" id="KW-0564">Palmitate</keyword>
<dbReference type="NCBIfam" id="TIGR02887">
    <property type="entry name" value="spore_ger_x_C"/>
    <property type="match status" value="1"/>
</dbReference>
<keyword evidence="4" id="KW-0732">Signal</keyword>
<dbReference type="Proteomes" id="UP001597493">
    <property type="component" value="Unassembled WGS sequence"/>
</dbReference>
<keyword evidence="5" id="KW-0472">Membrane</keyword>
<dbReference type="PANTHER" id="PTHR35789">
    <property type="entry name" value="SPORE GERMINATION PROTEIN B3"/>
    <property type="match status" value="1"/>
</dbReference>
<evidence type="ECO:0000256" key="2">
    <source>
        <dbReference type="ARBA" id="ARBA00007886"/>
    </source>
</evidence>
<evidence type="ECO:0000256" key="3">
    <source>
        <dbReference type="ARBA" id="ARBA00022544"/>
    </source>
</evidence>
<feature type="domain" description="Spore germination protein N-terminal" evidence="9">
    <location>
        <begin position="29"/>
        <end position="195"/>
    </location>
</feature>